<dbReference type="EMBL" id="RQHV01000032">
    <property type="protein sequence ID" value="TGN13173.1"/>
    <property type="molecule type" value="Genomic_DNA"/>
</dbReference>
<dbReference type="GO" id="GO:0008360">
    <property type="term" value="P:regulation of cell shape"/>
    <property type="evidence" value="ECO:0007669"/>
    <property type="project" value="UniProtKB-KW"/>
</dbReference>
<dbReference type="Pfam" id="PF04085">
    <property type="entry name" value="MreC"/>
    <property type="match status" value="1"/>
</dbReference>
<comment type="similarity">
    <text evidence="1">Belongs to the MreC family.</text>
</comment>
<keyword evidence="10" id="KW-1185">Reference proteome</keyword>
<dbReference type="PANTHER" id="PTHR34138">
    <property type="entry name" value="CELL SHAPE-DETERMINING PROTEIN MREC"/>
    <property type="match status" value="1"/>
</dbReference>
<dbReference type="OrthoDB" id="9808025at2"/>
<keyword evidence="7" id="KW-0812">Transmembrane</keyword>
<evidence type="ECO:0000256" key="7">
    <source>
        <dbReference type="SAM" id="Phobius"/>
    </source>
</evidence>
<evidence type="ECO:0000256" key="3">
    <source>
        <dbReference type="ARBA" id="ARBA00022960"/>
    </source>
</evidence>
<evidence type="ECO:0000256" key="6">
    <source>
        <dbReference type="SAM" id="MobiDB-lite"/>
    </source>
</evidence>
<sequence>MIWNRFSRNGEALSVGFIILFSFTSLIWNGNFMVRGIASFQGVGDFFSGSFDSFGSLIKSSYNKLESFERVREERDSCLNVMEEYRQLSKDVERLKAENAILRQELNFPLRNDYPSVRAEVLSVRLNAIYRTIIINKGSESGIKPYMPVVARALDEKGKFAEALVGKIIAVSKGSSVVQPLINSNFSMGVAVPGTNLWASLNGNSGRGTDVLLDYIDSGIVIDPKAIGSFPIGPVQATPGSAFFTEGFSKIGKAVYSSGGSGVFPQGMPVGIIIEEGPRNGSFKTAYVRPFVEFDKLLNVIVIKKLPEKWKEEWPAEKTIQIEGPYFGEIDFPREKDSSGKSQTNTRKPNLPQGQGTVQKPQNTRNDSSTPVITNPPDTETGAEGAP</sequence>
<comment type="caution">
    <text evidence="9">The sequence shown here is derived from an EMBL/GenBank/DDBJ whole genome shotgun (WGS) entry which is preliminary data.</text>
</comment>
<evidence type="ECO:0000256" key="5">
    <source>
        <dbReference type="SAM" id="Coils"/>
    </source>
</evidence>
<dbReference type="InterPro" id="IPR007221">
    <property type="entry name" value="MreC"/>
</dbReference>
<dbReference type="RefSeq" id="WP_135763227.1">
    <property type="nucleotide sequence ID" value="NZ_RQHV01000032.1"/>
</dbReference>
<keyword evidence="5" id="KW-0175">Coiled coil</keyword>
<feature type="coiled-coil region" evidence="5">
    <location>
        <begin position="78"/>
        <end position="105"/>
    </location>
</feature>
<keyword evidence="7" id="KW-0472">Membrane</keyword>
<dbReference type="Gene3D" id="2.40.10.340">
    <property type="entry name" value="Rod shape-determining protein MreC, domain 1"/>
    <property type="match status" value="2"/>
</dbReference>
<organism evidence="9 10">
    <name type="scientific">Leptospira ilyithenensis</name>
    <dbReference type="NCBI Taxonomy" id="2484901"/>
    <lineage>
        <taxon>Bacteria</taxon>
        <taxon>Pseudomonadati</taxon>
        <taxon>Spirochaetota</taxon>
        <taxon>Spirochaetia</taxon>
        <taxon>Leptospirales</taxon>
        <taxon>Leptospiraceae</taxon>
        <taxon>Leptospira</taxon>
    </lineage>
</organism>
<dbReference type="InterPro" id="IPR055342">
    <property type="entry name" value="MreC_beta-barrel_core"/>
</dbReference>
<evidence type="ECO:0000313" key="10">
    <source>
        <dbReference type="Proteomes" id="UP000298264"/>
    </source>
</evidence>
<keyword evidence="7" id="KW-1133">Transmembrane helix</keyword>
<dbReference type="InterPro" id="IPR042175">
    <property type="entry name" value="Cell/Rod_MreC_2"/>
</dbReference>
<feature type="domain" description="Rod shape-determining protein MreC beta-barrel core" evidence="8">
    <location>
        <begin position="121"/>
        <end position="304"/>
    </location>
</feature>
<keyword evidence="3" id="KW-0133">Cell shape</keyword>
<gene>
    <name evidence="9" type="primary">mreC</name>
    <name evidence="9" type="ORF">EHS11_04565</name>
</gene>
<proteinExistence type="inferred from homology"/>
<accession>A0A4R9LTL6</accession>
<evidence type="ECO:0000313" key="9">
    <source>
        <dbReference type="EMBL" id="TGN13173.1"/>
    </source>
</evidence>
<feature type="region of interest" description="Disordered" evidence="6">
    <location>
        <begin position="325"/>
        <end position="387"/>
    </location>
</feature>
<evidence type="ECO:0000256" key="1">
    <source>
        <dbReference type="ARBA" id="ARBA00009369"/>
    </source>
</evidence>
<dbReference type="InterPro" id="IPR042177">
    <property type="entry name" value="Cell/Rod_1"/>
</dbReference>
<dbReference type="Proteomes" id="UP000298264">
    <property type="component" value="Unassembled WGS sequence"/>
</dbReference>
<dbReference type="PANTHER" id="PTHR34138:SF1">
    <property type="entry name" value="CELL SHAPE-DETERMINING PROTEIN MREC"/>
    <property type="match status" value="1"/>
</dbReference>
<dbReference type="AlphaFoldDB" id="A0A4R9LTL6"/>
<evidence type="ECO:0000256" key="4">
    <source>
        <dbReference type="ARBA" id="ARBA00032089"/>
    </source>
</evidence>
<feature type="compositionally biased region" description="Polar residues" evidence="6">
    <location>
        <begin position="340"/>
        <end position="378"/>
    </location>
</feature>
<dbReference type="GO" id="GO:0005886">
    <property type="term" value="C:plasma membrane"/>
    <property type="evidence" value="ECO:0007669"/>
    <property type="project" value="TreeGrafter"/>
</dbReference>
<dbReference type="Gene3D" id="2.40.10.350">
    <property type="entry name" value="Rod shape-determining protein MreC, domain 2"/>
    <property type="match status" value="1"/>
</dbReference>
<protein>
    <recommendedName>
        <fullName evidence="2">Cell shape-determining protein MreC</fullName>
    </recommendedName>
    <alternativeName>
        <fullName evidence="4">Cell shape protein MreC</fullName>
    </alternativeName>
</protein>
<evidence type="ECO:0000256" key="2">
    <source>
        <dbReference type="ARBA" id="ARBA00013855"/>
    </source>
</evidence>
<evidence type="ECO:0000259" key="8">
    <source>
        <dbReference type="Pfam" id="PF04085"/>
    </source>
</evidence>
<name>A0A4R9LTL6_9LEPT</name>
<dbReference type="NCBIfam" id="NF010508">
    <property type="entry name" value="PRK13922.11-1"/>
    <property type="match status" value="1"/>
</dbReference>
<feature type="transmembrane region" description="Helical" evidence="7">
    <location>
        <begin position="12"/>
        <end position="30"/>
    </location>
</feature>
<reference evidence="9" key="1">
    <citation type="journal article" date="2019" name="PLoS Negl. Trop. Dis.">
        <title>Revisiting the worldwide diversity of Leptospira species in the environment.</title>
        <authorList>
            <person name="Vincent A.T."/>
            <person name="Schiettekatte O."/>
            <person name="Bourhy P."/>
            <person name="Veyrier F.J."/>
            <person name="Picardeau M."/>
        </authorList>
    </citation>
    <scope>NUCLEOTIDE SEQUENCE [LARGE SCALE GENOMIC DNA]</scope>
    <source>
        <strain evidence="9">201400974</strain>
    </source>
</reference>